<keyword evidence="13" id="KW-0460">Magnesium</keyword>
<keyword evidence="7" id="KW-0963">Cytoplasm</keyword>
<dbReference type="InterPro" id="IPR006318">
    <property type="entry name" value="PTS_EI-like"/>
</dbReference>
<keyword evidence="12" id="KW-0418">Kinase</keyword>
<feature type="domain" description="GAF" evidence="14">
    <location>
        <begin position="27"/>
        <end position="173"/>
    </location>
</feature>
<evidence type="ECO:0000313" key="16">
    <source>
        <dbReference type="Proteomes" id="UP001296873"/>
    </source>
</evidence>
<evidence type="ECO:0000256" key="5">
    <source>
        <dbReference type="ARBA" id="ARBA00012232"/>
    </source>
</evidence>
<comment type="similarity">
    <text evidence="4">Belongs to the PEP-utilizing enzyme family.</text>
</comment>
<evidence type="ECO:0000256" key="8">
    <source>
        <dbReference type="ARBA" id="ARBA00022597"/>
    </source>
</evidence>
<dbReference type="EC" id="2.7.3.9" evidence="5"/>
<dbReference type="SUPFAM" id="SSF47831">
    <property type="entry name" value="Enzyme I of the PEP:sugar phosphotransferase system HPr-binding (sub)domain"/>
    <property type="match status" value="1"/>
</dbReference>
<keyword evidence="8" id="KW-0762">Sugar transport</keyword>
<comment type="subcellular location">
    <subcellularLocation>
        <location evidence="3">Cytoplasm</location>
    </subcellularLocation>
</comment>
<dbReference type="SUPFAM" id="SSF52009">
    <property type="entry name" value="Phosphohistidine domain"/>
    <property type="match status" value="1"/>
</dbReference>
<evidence type="ECO:0000256" key="3">
    <source>
        <dbReference type="ARBA" id="ARBA00004496"/>
    </source>
</evidence>
<dbReference type="SUPFAM" id="SSF51621">
    <property type="entry name" value="Phosphoenolpyruvate/pyruvate domain"/>
    <property type="match status" value="1"/>
</dbReference>
<dbReference type="InterPro" id="IPR036637">
    <property type="entry name" value="Phosphohistidine_dom_sf"/>
</dbReference>
<evidence type="ECO:0000256" key="1">
    <source>
        <dbReference type="ARBA" id="ARBA00000683"/>
    </source>
</evidence>
<evidence type="ECO:0000313" key="15">
    <source>
        <dbReference type="EMBL" id="MBK1667974.1"/>
    </source>
</evidence>
<dbReference type="Gene3D" id="3.30.450.40">
    <property type="match status" value="1"/>
</dbReference>
<dbReference type="SMART" id="SM00065">
    <property type="entry name" value="GAF"/>
    <property type="match status" value="1"/>
</dbReference>
<gene>
    <name evidence="15" type="primary">ptsP</name>
    <name evidence="15" type="ORF">CKO28_07985</name>
</gene>
<dbReference type="Pfam" id="PF01590">
    <property type="entry name" value="GAF"/>
    <property type="match status" value="1"/>
</dbReference>
<dbReference type="InterPro" id="IPR008279">
    <property type="entry name" value="PEP-util_enz_mobile_dom"/>
</dbReference>
<proteinExistence type="inferred from homology"/>
<dbReference type="Pfam" id="PF00391">
    <property type="entry name" value="PEP-utilizers"/>
    <property type="match status" value="1"/>
</dbReference>
<dbReference type="InterPro" id="IPR003018">
    <property type="entry name" value="GAF"/>
</dbReference>
<evidence type="ECO:0000256" key="9">
    <source>
        <dbReference type="ARBA" id="ARBA00022679"/>
    </source>
</evidence>
<keyword evidence="16" id="KW-1185">Reference proteome</keyword>
<dbReference type="Gene3D" id="3.20.20.60">
    <property type="entry name" value="Phosphoenolpyruvate-binding domains"/>
    <property type="match status" value="1"/>
</dbReference>
<dbReference type="PANTHER" id="PTHR46244:SF6">
    <property type="entry name" value="PHOSPHOENOLPYRUVATE-PROTEIN PHOSPHOTRANSFERASE"/>
    <property type="match status" value="1"/>
</dbReference>
<organism evidence="15 16">
    <name type="scientific">Rhodovibrio sodomensis</name>
    <dbReference type="NCBI Taxonomy" id="1088"/>
    <lineage>
        <taxon>Bacteria</taxon>
        <taxon>Pseudomonadati</taxon>
        <taxon>Pseudomonadota</taxon>
        <taxon>Alphaproteobacteria</taxon>
        <taxon>Rhodospirillales</taxon>
        <taxon>Rhodovibrionaceae</taxon>
        <taxon>Rhodovibrio</taxon>
    </lineage>
</organism>
<accession>A0ABS1DBY8</accession>
<dbReference type="InterPro" id="IPR036618">
    <property type="entry name" value="PtsI_HPr-bd_sf"/>
</dbReference>
<dbReference type="InterPro" id="IPR008731">
    <property type="entry name" value="PTS_EIN"/>
</dbReference>
<dbReference type="InterPro" id="IPR000121">
    <property type="entry name" value="PEP_util_C"/>
</dbReference>
<keyword evidence="10" id="KW-0598">Phosphotransferase system</keyword>
<protein>
    <recommendedName>
        <fullName evidence="5">phosphoenolpyruvate--protein phosphotransferase</fullName>
        <ecNumber evidence="5">2.7.3.9</ecNumber>
    </recommendedName>
</protein>
<dbReference type="PANTHER" id="PTHR46244">
    <property type="entry name" value="PHOSPHOENOLPYRUVATE-PROTEIN PHOSPHOTRANSFERASE"/>
    <property type="match status" value="1"/>
</dbReference>
<keyword evidence="9" id="KW-0808">Transferase</keyword>
<comment type="catalytic activity">
    <reaction evidence="1">
        <text>L-histidyl-[protein] + phosphoenolpyruvate = N(pros)-phospho-L-histidyl-[protein] + pyruvate</text>
        <dbReference type="Rhea" id="RHEA:23880"/>
        <dbReference type="Rhea" id="RHEA-COMP:9745"/>
        <dbReference type="Rhea" id="RHEA-COMP:9746"/>
        <dbReference type="ChEBI" id="CHEBI:15361"/>
        <dbReference type="ChEBI" id="CHEBI:29979"/>
        <dbReference type="ChEBI" id="CHEBI:58702"/>
        <dbReference type="ChEBI" id="CHEBI:64837"/>
        <dbReference type="EC" id="2.7.3.9"/>
    </reaction>
</comment>
<evidence type="ECO:0000256" key="13">
    <source>
        <dbReference type="ARBA" id="ARBA00022842"/>
    </source>
</evidence>
<evidence type="ECO:0000256" key="11">
    <source>
        <dbReference type="ARBA" id="ARBA00022723"/>
    </source>
</evidence>
<dbReference type="InterPro" id="IPR029016">
    <property type="entry name" value="GAF-like_dom_sf"/>
</dbReference>
<dbReference type="Pfam" id="PF05524">
    <property type="entry name" value="PEP-utilisers_N"/>
    <property type="match status" value="1"/>
</dbReference>
<dbReference type="InterPro" id="IPR040442">
    <property type="entry name" value="Pyrv_kinase-like_dom_sf"/>
</dbReference>
<name>A0ABS1DBY8_9PROT</name>
<evidence type="ECO:0000256" key="2">
    <source>
        <dbReference type="ARBA" id="ARBA00001946"/>
    </source>
</evidence>
<dbReference type="InterPro" id="IPR023151">
    <property type="entry name" value="PEP_util_CS"/>
</dbReference>
<evidence type="ECO:0000256" key="4">
    <source>
        <dbReference type="ARBA" id="ARBA00007837"/>
    </source>
</evidence>
<dbReference type="Pfam" id="PF02896">
    <property type="entry name" value="PEP-utilizers_C"/>
    <property type="match status" value="1"/>
</dbReference>
<dbReference type="PRINTS" id="PR01736">
    <property type="entry name" value="PHPHTRNFRASE"/>
</dbReference>
<keyword evidence="11" id="KW-0479">Metal-binding</keyword>
<evidence type="ECO:0000256" key="6">
    <source>
        <dbReference type="ARBA" id="ARBA00022448"/>
    </source>
</evidence>
<comment type="cofactor">
    <cofactor evidence="2">
        <name>Mg(2+)</name>
        <dbReference type="ChEBI" id="CHEBI:18420"/>
    </cofactor>
</comment>
<keyword evidence="6" id="KW-0813">Transport</keyword>
<dbReference type="Proteomes" id="UP001296873">
    <property type="component" value="Unassembled WGS sequence"/>
</dbReference>
<sequence>MAQQVLGWAGSRRLLRVLRDIMKGGGTAQERLDQIVRLIAQDMVAEVCSVYVMRAGEVLELFATQGLKPEAVHTTRLRNGEGLVGNIALNARPLRLADAQNHPDFAYRPETGEDPFQSLMGVPILRDGRVLGVLVIQNATQRNYAEEEQETLETVAMVLAELVASGELVSAEESQSDTAALLPVRLPAIVLNDGLGLGRVVLHERGIVIRQTVAEDPEAEHDRLRAAVAEMHSALDELMRQANLAATGGEHEEVLASYRMFAEDRGWLNRIREAVNGGLTAEAAVQKVQNDTRARMAEVRDPYIRERLSDLDDLVNRLLHHLTGGDGGSASDQLPDDIVLLARTLGPAELLDYDRERLRAVVLEEGSPTAHVAVVARALDIPVLGRCRGALAEARAGDEALVDGDTGQFLLRPAESVRDSFAESMAARARRSALYAETRDQPPVTRDGTRINLFMNAGLLVDLPQLDESGADGIGLYRTEVPFMVRREFPDVAAQTRLYRRVLEQTGDKPVVFRTLDVGGDKALPYWRGSEEENPAMGWRALRIGLDRPVILRHQLRALLRAAAGRELRIMFPMVTEVAELARARTLVELERGRARKRGEDLPSAIRVGAMMEVPGLLWQLPQLFQTADFVAVGSNDLFQYVFASDRGNPRLARRYDPLSPPGLRLLLELSQAARDAGVDLSVCGEMAGQPIDALALVGCGLRNLSMAPRAVPAVRATVRSLDLPPLARLVQQLAEAHDHSVRERLRGYARDRGIVI</sequence>
<evidence type="ECO:0000259" key="14">
    <source>
        <dbReference type="SMART" id="SM00065"/>
    </source>
</evidence>
<comment type="caution">
    <text evidence="15">The sequence shown here is derived from an EMBL/GenBank/DDBJ whole genome shotgun (WGS) entry which is preliminary data.</text>
</comment>
<dbReference type="SUPFAM" id="SSF55781">
    <property type="entry name" value="GAF domain-like"/>
    <property type="match status" value="1"/>
</dbReference>
<dbReference type="PROSITE" id="PS00742">
    <property type="entry name" value="PEP_ENZYMES_2"/>
    <property type="match status" value="1"/>
</dbReference>
<evidence type="ECO:0000256" key="7">
    <source>
        <dbReference type="ARBA" id="ARBA00022490"/>
    </source>
</evidence>
<dbReference type="EMBL" id="NRRL01000015">
    <property type="protein sequence ID" value="MBK1667974.1"/>
    <property type="molecule type" value="Genomic_DNA"/>
</dbReference>
<dbReference type="Gene3D" id="3.50.30.10">
    <property type="entry name" value="Phosphohistidine domain"/>
    <property type="match status" value="1"/>
</dbReference>
<reference evidence="15 16" key="1">
    <citation type="journal article" date="2020" name="Microorganisms">
        <title>Osmotic Adaptation and Compatible Solute Biosynthesis of Phototrophic Bacteria as Revealed from Genome Analyses.</title>
        <authorList>
            <person name="Imhoff J.F."/>
            <person name="Rahn T."/>
            <person name="Kunzel S."/>
            <person name="Keller A."/>
            <person name="Neulinger S.C."/>
        </authorList>
    </citation>
    <scope>NUCLEOTIDE SEQUENCE [LARGE SCALE GENOMIC DNA]</scope>
    <source>
        <strain evidence="15 16">DSM 9895</strain>
    </source>
</reference>
<dbReference type="InterPro" id="IPR050499">
    <property type="entry name" value="PEP-utilizing_PTS_enzyme"/>
</dbReference>
<dbReference type="RefSeq" id="WP_200340143.1">
    <property type="nucleotide sequence ID" value="NZ_NRRL01000015.1"/>
</dbReference>
<dbReference type="NCBIfam" id="TIGR01417">
    <property type="entry name" value="PTS_I_fam"/>
    <property type="match status" value="1"/>
</dbReference>
<dbReference type="Gene3D" id="1.10.274.10">
    <property type="entry name" value="PtsI, HPr-binding domain"/>
    <property type="match status" value="1"/>
</dbReference>
<evidence type="ECO:0000256" key="10">
    <source>
        <dbReference type="ARBA" id="ARBA00022683"/>
    </source>
</evidence>
<evidence type="ECO:0000256" key="12">
    <source>
        <dbReference type="ARBA" id="ARBA00022777"/>
    </source>
</evidence>
<dbReference type="InterPro" id="IPR015813">
    <property type="entry name" value="Pyrv/PenolPyrv_kinase-like_dom"/>
</dbReference>